<name>A0ABW0KMZ3_9BACT</name>
<protein>
    <submittedName>
        <fullName evidence="3">Gfo/Idh/MocA family protein</fullName>
    </submittedName>
</protein>
<sequence length="342" mass="36627">MIRSLLLSLGALALLSPHASAQHIRAGIIGLDTSHVLAFTKTLNASPQKPEVMGVHLVAAYPQGSKDIPSSTERVPEYTAKVKELGVEIVPSIHDLLDKVDVVFLESNDGRVHLEQVLPCLEAHKPVFIDKPIAGTLVDAIKIFDASKKAGIPLFTSSSLRFGKGTQAVRGGSVGQVKQALTTSPASLEPHHPDLFWYGIHGVESLFTVMGTGCQSVKRGSVTEEVTTVDKATKKETKQTVSRITVTGTWAGGRTGTFTESKGYGGKAVGEKGEADIGTYDGYDPLLYSVVHFFRTGVAPVSPEETLEIYAFMEAADESKRRGGAEVTLKEVMDKALAEARK</sequence>
<keyword evidence="1" id="KW-0732">Signal</keyword>
<evidence type="ECO:0000313" key="3">
    <source>
        <dbReference type="EMBL" id="MFC5454699.1"/>
    </source>
</evidence>
<dbReference type="Gene3D" id="3.40.50.720">
    <property type="entry name" value="NAD(P)-binding Rossmann-like Domain"/>
    <property type="match status" value="1"/>
</dbReference>
<dbReference type="SUPFAM" id="SSF51735">
    <property type="entry name" value="NAD(P)-binding Rossmann-fold domains"/>
    <property type="match status" value="1"/>
</dbReference>
<accession>A0ABW0KMZ3</accession>
<feature type="chain" id="PRO_5045574444" evidence="1">
    <location>
        <begin position="22"/>
        <end position="342"/>
    </location>
</feature>
<keyword evidence="4" id="KW-1185">Reference proteome</keyword>
<dbReference type="InterPro" id="IPR036291">
    <property type="entry name" value="NAD(P)-bd_dom_sf"/>
</dbReference>
<dbReference type="Proteomes" id="UP001596052">
    <property type="component" value="Unassembled WGS sequence"/>
</dbReference>
<organism evidence="3 4">
    <name type="scientific">Prosthecobacter fluviatilis</name>
    <dbReference type="NCBI Taxonomy" id="445931"/>
    <lineage>
        <taxon>Bacteria</taxon>
        <taxon>Pseudomonadati</taxon>
        <taxon>Verrucomicrobiota</taxon>
        <taxon>Verrucomicrobiia</taxon>
        <taxon>Verrucomicrobiales</taxon>
        <taxon>Verrucomicrobiaceae</taxon>
        <taxon>Prosthecobacter</taxon>
    </lineage>
</organism>
<evidence type="ECO:0000256" key="1">
    <source>
        <dbReference type="SAM" id="SignalP"/>
    </source>
</evidence>
<reference evidence="4" key="1">
    <citation type="journal article" date="2019" name="Int. J. Syst. Evol. Microbiol.">
        <title>The Global Catalogue of Microorganisms (GCM) 10K type strain sequencing project: providing services to taxonomists for standard genome sequencing and annotation.</title>
        <authorList>
            <consortium name="The Broad Institute Genomics Platform"/>
            <consortium name="The Broad Institute Genome Sequencing Center for Infectious Disease"/>
            <person name="Wu L."/>
            <person name="Ma J."/>
        </authorList>
    </citation>
    <scope>NUCLEOTIDE SEQUENCE [LARGE SCALE GENOMIC DNA]</scope>
    <source>
        <strain evidence="4">CGMCC 4.1469</strain>
    </source>
</reference>
<dbReference type="EMBL" id="JBHSMQ010000002">
    <property type="protein sequence ID" value="MFC5454699.1"/>
    <property type="molecule type" value="Genomic_DNA"/>
</dbReference>
<dbReference type="Gene3D" id="3.30.360.10">
    <property type="entry name" value="Dihydrodipicolinate Reductase, domain 2"/>
    <property type="match status" value="1"/>
</dbReference>
<feature type="domain" description="Gfo/Idh/MocA-like oxidoreductase N-terminal" evidence="2">
    <location>
        <begin position="25"/>
        <end position="153"/>
    </location>
</feature>
<dbReference type="Pfam" id="PF01408">
    <property type="entry name" value="GFO_IDH_MocA"/>
    <property type="match status" value="1"/>
</dbReference>
<dbReference type="PANTHER" id="PTHR43818:SF9">
    <property type="entry name" value="HYPOTHETICAL OXIDOREDUCTASE"/>
    <property type="match status" value="1"/>
</dbReference>
<gene>
    <name evidence="3" type="ORF">ACFQDI_07545</name>
</gene>
<evidence type="ECO:0000313" key="4">
    <source>
        <dbReference type="Proteomes" id="UP001596052"/>
    </source>
</evidence>
<dbReference type="PANTHER" id="PTHR43818">
    <property type="entry name" value="BCDNA.GH03377"/>
    <property type="match status" value="1"/>
</dbReference>
<dbReference type="RefSeq" id="WP_377165042.1">
    <property type="nucleotide sequence ID" value="NZ_JBHSMQ010000002.1"/>
</dbReference>
<evidence type="ECO:0000259" key="2">
    <source>
        <dbReference type="Pfam" id="PF01408"/>
    </source>
</evidence>
<feature type="signal peptide" evidence="1">
    <location>
        <begin position="1"/>
        <end position="21"/>
    </location>
</feature>
<proteinExistence type="predicted"/>
<comment type="caution">
    <text evidence="3">The sequence shown here is derived from an EMBL/GenBank/DDBJ whole genome shotgun (WGS) entry which is preliminary data.</text>
</comment>
<dbReference type="InterPro" id="IPR000683">
    <property type="entry name" value="Gfo/Idh/MocA-like_OxRdtase_N"/>
</dbReference>
<dbReference type="InterPro" id="IPR050463">
    <property type="entry name" value="Gfo/Idh/MocA_oxidrdct_glycsds"/>
</dbReference>